<proteinExistence type="predicted"/>
<evidence type="ECO:0000313" key="2">
    <source>
        <dbReference type="Proteomes" id="UP000468668"/>
    </source>
</evidence>
<keyword evidence="2" id="KW-1185">Reference proteome</keyword>
<dbReference type="InterPro" id="IPR008767">
    <property type="entry name" value="Phage_SPP1_head-tail_adaptor"/>
</dbReference>
<comment type="caution">
    <text evidence="1">The sequence shown here is derived from an EMBL/GenBank/DDBJ whole genome shotgun (WGS) entry which is preliminary data.</text>
</comment>
<dbReference type="GeneID" id="98658697"/>
<dbReference type="NCBIfam" id="TIGR01563">
    <property type="entry name" value="gp16_SPP1"/>
    <property type="match status" value="1"/>
</dbReference>
<dbReference type="Pfam" id="PF05521">
    <property type="entry name" value="Phage_HCP"/>
    <property type="match status" value="1"/>
</dbReference>
<evidence type="ECO:0000313" key="1">
    <source>
        <dbReference type="EMBL" id="KAB1636609.1"/>
    </source>
</evidence>
<dbReference type="InterPro" id="IPR038666">
    <property type="entry name" value="SSP1_head-tail_sf"/>
</dbReference>
<dbReference type="Proteomes" id="UP000468668">
    <property type="component" value="Unassembled WGS sequence"/>
</dbReference>
<organism evidence="1 2">
    <name type="scientific">Ellagibacter isourolithinifaciens</name>
    <dbReference type="NCBI Taxonomy" id="2137581"/>
    <lineage>
        <taxon>Bacteria</taxon>
        <taxon>Bacillati</taxon>
        <taxon>Actinomycetota</taxon>
        <taxon>Coriobacteriia</taxon>
        <taxon>Eggerthellales</taxon>
        <taxon>Eggerthellaceae</taxon>
        <taxon>Ellagibacter</taxon>
    </lineage>
</organism>
<sequence>MSVGDPIVIERSEDGIDWQPWMTLHCLNVNKTRSTEYVEAGGEQNASYVTFRVRWNRRLPEVEADTTRHRIVWRGRVFDIRGYDDYQYQHRKVDLAGVSYG</sequence>
<dbReference type="OrthoDB" id="9808209at2"/>
<reference evidence="1 2" key="1">
    <citation type="submission" date="2019-09" db="EMBL/GenBank/DDBJ databases">
        <title>Whole genome shotgun sequencing (WGS) of Ellagibacter isourolithinifaciens DSM 104140(T) and Adlercreutzia muris DSM 29508(T).</title>
        <authorList>
            <person name="Stoll D.A."/>
            <person name="Danylec N."/>
            <person name="Huch M."/>
        </authorList>
    </citation>
    <scope>NUCLEOTIDE SEQUENCE [LARGE SCALE GENOMIC DNA]</scope>
    <source>
        <strain evidence="1 2">DSM 104140</strain>
    </source>
</reference>
<dbReference type="EMBL" id="WAJR01000033">
    <property type="protein sequence ID" value="KAB1636609.1"/>
    <property type="molecule type" value="Genomic_DNA"/>
</dbReference>
<protein>
    <submittedName>
        <fullName evidence="1">Phage head closure protein</fullName>
    </submittedName>
</protein>
<name>A0A6N6NJP4_9ACTN</name>
<dbReference type="AlphaFoldDB" id="A0A6N6NJP4"/>
<accession>A0A6N6NJP4</accession>
<gene>
    <name evidence="1" type="ORF">F8C90_09760</name>
</gene>
<dbReference type="RefSeq" id="WP_158050332.1">
    <property type="nucleotide sequence ID" value="NZ_WAJR01000033.1"/>
</dbReference>
<dbReference type="Gene3D" id="2.40.10.270">
    <property type="entry name" value="Bacteriophage SPP1 head-tail adaptor protein"/>
    <property type="match status" value="1"/>
</dbReference>